<feature type="transmembrane region" description="Helical" evidence="1">
    <location>
        <begin position="191"/>
        <end position="211"/>
    </location>
</feature>
<reference evidence="2" key="1">
    <citation type="submission" date="2020-10" db="EMBL/GenBank/DDBJ databases">
        <authorList>
            <person name="Gilroy R."/>
        </authorList>
    </citation>
    <scope>NUCLEOTIDE SEQUENCE</scope>
    <source>
        <strain evidence="2">13361</strain>
    </source>
</reference>
<protein>
    <submittedName>
        <fullName evidence="2">ECF transporter S component</fullName>
    </submittedName>
</protein>
<dbReference type="Proteomes" id="UP000886796">
    <property type="component" value="Unassembled WGS sequence"/>
</dbReference>
<feature type="transmembrane region" description="Helical" evidence="1">
    <location>
        <begin position="61"/>
        <end position="80"/>
    </location>
</feature>
<evidence type="ECO:0000313" key="3">
    <source>
        <dbReference type="Proteomes" id="UP000886796"/>
    </source>
</evidence>
<feature type="transmembrane region" description="Helical" evidence="1">
    <location>
        <begin position="100"/>
        <end position="123"/>
    </location>
</feature>
<keyword evidence="1" id="KW-0812">Transmembrane</keyword>
<organism evidence="2 3">
    <name type="scientific">Candidatus Faecousia excrementigallinarum</name>
    <dbReference type="NCBI Taxonomy" id="2840806"/>
    <lineage>
        <taxon>Bacteria</taxon>
        <taxon>Bacillati</taxon>
        <taxon>Bacillota</taxon>
        <taxon>Clostridia</taxon>
        <taxon>Eubacteriales</taxon>
        <taxon>Oscillospiraceae</taxon>
        <taxon>Faecousia</taxon>
    </lineage>
</organism>
<accession>A0A9D0Z2E3</accession>
<comment type="caution">
    <text evidence="2">The sequence shown here is derived from an EMBL/GenBank/DDBJ whole genome shotgun (WGS) entry which is preliminary data.</text>
</comment>
<dbReference type="GO" id="GO:0022857">
    <property type="term" value="F:transmembrane transporter activity"/>
    <property type="evidence" value="ECO:0007669"/>
    <property type="project" value="InterPro"/>
</dbReference>
<reference evidence="2" key="2">
    <citation type="journal article" date="2021" name="PeerJ">
        <title>Extensive microbial diversity within the chicken gut microbiome revealed by metagenomics and culture.</title>
        <authorList>
            <person name="Gilroy R."/>
            <person name="Ravi A."/>
            <person name="Getino M."/>
            <person name="Pursley I."/>
            <person name="Horton D.L."/>
            <person name="Alikhan N.F."/>
            <person name="Baker D."/>
            <person name="Gharbi K."/>
            <person name="Hall N."/>
            <person name="Watson M."/>
            <person name="Adriaenssens E.M."/>
            <person name="Foster-Nyarko E."/>
            <person name="Jarju S."/>
            <person name="Secka A."/>
            <person name="Antonio M."/>
            <person name="Oren A."/>
            <person name="Chaudhuri R.R."/>
            <person name="La Ragione R."/>
            <person name="Hildebrand F."/>
            <person name="Pallen M.J."/>
        </authorList>
    </citation>
    <scope>NUCLEOTIDE SEQUENCE</scope>
    <source>
        <strain evidence="2">13361</strain>
    </source>
</reference>
<evidence type="ECO:0000313" key="2">
    <source>
        <dbReference type="EMBL" id="HIQ67904.1"/>
    </source>
</evidence>
<proteinExistence type="predicted"/>
<dbReference type="Gene3D" id="1.10.1760.20">
    <property type="match status" value="1"/>
</dbReference>
<keyword evidence="1" id="KW-0472">Membrane</keyword>
<keyword evidence="1" id="KW-1133">Transmembrane helix</keyword>
<feature type="transmembrane region" description="Helical" evidence="1">
    <location>
        <begin position="36"/>
        <end position="54"/>
    </location>
</feature>
<feature type="transmembrane region" description="Helical" evidence="1">
    <location>
        <begin position="135"/>
        <end position="160"/>
    </location>
</feature>
<dbReference type="Pfam" id="PF12822">
    <property type="entry name" value="ECF_trnsprt"/>
    <property type="match status" value="1"/>
</dbReference>
<dbReference type="AlphaFoldDB" id="A0A9D0Z2E3"/>
<sequence length="214" mass="22305">MKQGKTLSMVQLALLTALIVMLSFIPYIGYIKIPVLAVQATTIHIPVIVGSILLGPKAGGFLGFVFGLTSLINNTTQPGLTAFCFSPFISMGEGLGGSPLALVVCFLPRILTGVVPYYVYRGLQKLDKKEGPGKLSLLFAGVAGSMTNTILVMGMIYLFFGSAYAAARGIAYEAVLGVILGVVGTNGTIEALLAALLSGAICLAVMKANILKTK</sequence>
<name>A0A9D0Z2E3_9FIRM</name>
<dbReference type="InterPro" id="IPR024529">
    <property type="entry name" value="ECF_trnsprt_substrate-spec"/>
</dbReference>
<dbReference type="EMBL" id="DVFK01000076">
    <property type="protein sequence ID" value="HIQ67904.1"/>
    <property type="molecule type" value="Genomic_DNA"/>
</dbReference>
<feature type="transmembrane region" description="Helical" evidence="1">
    <location>
        <begin position="12"/>
        <end position="30"/>
    </location>
</feature>
<gene>
    <name evidence="2" type="ORF">IAB74_05300</name>
</gene>
<evidence type="ECO:0000256" key="1">
    <source>
        <dbReference type="SAM" id="Phobius"/>
    </source>
</evidence>